<organism evidence="1 2">
    <name type="scientific">Frankliniella fusca</name>
    <dbReference type="NCBI Taxonomy" id="407009"/>
    <lineage>
        <taxon>Eukaryota</taxon>
        <taxon>Metazoa</taxon>
        <taxon>Ecdysozoa</taxon>
        <taxon>Arthropoda</taxon>
        <taxon>Hexapoda</taxon>
        <taxon>Insecta</taxon>
        <taxon>Pterygota</taxon>
        <taxon>Neoptera</taxon>
        <taxon>Paraneoptera</taxon>
        <taxon>Thysanoptera</taxon>
        <taxon>Terebrantia</taxon>
        <taxon>Thripoidea</taxon>
        <taxon>Thripidae</taxon>
        <taxon>Frankliniella</taxon>
    </lineage>
</organism>
<gene>
    <name evidence="1" type="ORF">KUF71_012556</name>
</gene>
<evidence type="ECO:0000313" key="2">
    <source>
        <dbReference type="Proteomes" id="UP001219518"/>
    </source>
</evidence>
<proteinExistence type="predicted"/>
<protein>
    <submittedName>
        <fullName evidence="1">UPF0213 protein VPA1222</fullName>
    </submittedName>
</protein>
<dbReference type="AlphaFoldDB" id="A0AAE1HND9"/>
<accession>A0AAE1HND9</accession>
<keyword evidence="2" id="KW-1185">Reference proteome</keyword>
<reference evidence="1" key="1">
    <citation type="submission" date="2021-07" db="EMBL/GenBank/DDBJ databases">
        <authorList>
            <person name="Catto M.A."/>
            <person name="Jacobson A."/>
            <person name="Kennedy G."/>
            <person name="Labadie P."/>
            <person name="Hunt B.G."/>
            <person name="Srinivasan R."/>
        </authorList>
    </citation>
    <scope>NUCLEOTIDE SEQUENCE</scope>
    <source>
        <strain evidence="1">PL_HMW_Pooled</strain>
        <tissue evidence="1">Head</tissue>
    </source>
</reference>
<name>A0AAE1HND9_9NEOP</name>
<reference evidence="1" key="2">
    <citation type="journal article" date="2023" name="BMC Genomics">
        <title>Pest status, molecular evolution, and epigenetic factors derived from the genome assembly of Frankliniella fusca, a thysanopteran phytovirus vector.</title>
        <authorList>
            <person name="Catto M.A."/>
            <person name="Labadie P.E."/>
            <person name="Jacobson A.L."/>
            <person name="Kennedy G.G."/>
            <person name="Srinivasan R."/>
            <person name="Hunt B.G."/>
        </authorList>
    </citation>
    <scope>NUCLEOTIDE SEQUENCE</scope>
    <source>
        <strain evidence="1">PL_HMW_Pooled</strain>
    </source>
</reference>
<dbReference type="EMBL" id="JAHWGI010001190">
    <property type="protein sequence ID" value="KAK3924534.1"/>
    <property type="molecule type" value="Genomic_DNA"/>
</dbReference>
<comment type="caution">
    <text evidence="1">The sequence shown here is derived from an EMBL/GenBank/DDBJ whole genome shotgun (WGS) entry which is preliminary data.</text>
</comment>
<evidence type="ECO:0000313" key="1">
    <source>
        <dbReference type="EMBL" id="KAK3924534.1"/>
    </source>
</evidence>
<sequence>MRAEWRRRWRSDLPSGDQSGDLTCRVATSGDLALAAGRAETWPPWFLELLRPGRPLGGLRIRIRVLYGTIGSAYPVFYESVTPRKNMKIEKHDDVWKALLAVIEILEIILSPVIHDRRDLFPDVQLRPKHHYLSHASELIKCFGPLVRVFTLRFEAKHQFFKRAMKSSKNSINPLKSLAVRHELFLAFVRTGADFRCDIQVFGDSEFIQHAVLHYNLDQSRECVRAIVKGTTYQKGNVVVIRQAGYQNLVELGSIVLIIYDNNDKLYLLLQKKKSEFVPHLRVYELHSTLSYECVCVDDLFSHQSLYVYKINGHQFVKLKHAVVCDRFE</sequence>
<dbReference type="Proteomes" id="UP001219518">
    <property type="component" value="Unassembled WGS sequence"/>
</dbReference>